<comment type="similarity">
    <text evidence="1">Belongs to the major facilitator superfamily.</text>
</comment>
<evidence type="ECO:0000256" key="1">
    <source>
        <dbReference type="ARBA" id="ARBA00008335"/>
    </source>
</evidence>
<feature type="transmembrane region" description="Helical" evidence="2">
    <location>
        <begin position="313"/>
        <end position="332"/>
    </location>
</feature>
<feature type="transmembrane region" description="Helical" evidence="2">
    <location>
        <begin position="226"/>
        <end position="250"/>
    </location>
</feature>
<feature type="transmembrane region" description="Helical" evidence="2">
    <location>
        <begin position="132"/>
        <end position="158"/>
    </location>
</feature>
<dbReference type="GeneID" id="102803460"/>
<evidence type="ECO:0000313" key="3">
    <source>
        <dbReference type="Proteomes" id="UP000694865"/>
    </source>
</evidence>
<feature type="transmembrane region" description="Helical" evidence="2">
    <location>
        <begin position="283"/>
        <end position="307"/>
    </location>
</feature>
<dbReference type="Pfam" id="PF13347">
    <property type="entry name" value="MFS_2"/>
    <property type="match status" value="1"/>
</dbReference>
<keyword evidence="2" id="KW-1133">Transmembrane helix</keyword>
<protein>
    <submittedName>
        <fullName evidence="4">Major facilitator superfamily domain-containing protein 2A-like</fullName>
    </submittedName>
</protein>
<dbReference type="Gene3D" id="1.20.1250.20">
    <property type="entry name" value="MFS general substrate transporter like domains"/>
    <property type="match status" value="1"/>
</dbReference>
<dbReference type="RefSeq" id="XP_006820222.1">
    <property type="nucleotide sequence ID" value="XM_006820159.1"/>
</dbReference>
<evidence type="ECO:0000313" key="4">
    <source>
        <dbReference type="RefSeq" id="XP_006820222.1"/>
    </source>
</evidence>
<keyword evidence="3" id="KW-1185">Reference proteome</keyword>
<feature type="transmembrane region" description="Helical" evidence="2">
    <location>
        <begin position="439"/>
        <end position="464"/>
    </location>
</feature>
<keyword evidence="2" id="KW-0472">Membrane</keyword>
<evidence type="ECO:0000256" key="2">
    <source>
        <dbReference type="SAM" id="Phobius"/>
    </source>
</evidence>
<keyword evidence="2" id="KW-0812">Transmembrane</keyword>
<proteinExistence type="inferred from homology"/>
<feature type="transmembrane region" description="Helical" evidence="2">
    <location>
        <begin position="170"/>
        <end position="191"/>
    </location>
</feature>
<dbReference type="SUPFAM" id="SSF103473">
    <property type="entry name" value="MFS general substrate transporter"/>
    <property type="match status" value="1"/>
</dbReference>
<name>A0ABM0MJN1_SACKO</name>
<sequence length="585" mass="64709">MDMDNEKKPLLQITPDKLPEIDQDQLLKICPKCAYGIGGIPYPLTANVVAFYISVFLLEVAQIRPAYASIVLFSGKAWDAITDPTIGILLDKSNTRFGKIKPWLVLSTPFAMVTYVMLWYVPDIDANIKMVYYLLCYCAFQTFLTCYHIPYVSMTMYLSNEQKDRDSATAYRMTCEVFGTVLGVVLQAQFLTLGSTDSNALDPCIGHENRTTLPTLSPEQQDPTEMAYLVAAAVLAGIFLLCCAVVTVFTKEMKDDAVEKPDATETFCTGLKSVLTYGPYIKLLLCFLCTSLALQIIQGNLALYFVHALNYDNFQLALIVILVTALLCLPLWQLLAKRLGKKTALAIGLIINLPFCSSLFFIPGKPLIIFIMSFLVGTTGSSLYLLPWLNSQYALGFALIYSVAAISGAFLGTMYLLPWSMIPDVIDDYTVKTGSRKEAIFYSFYVFFTKFAVGLALGFSTLILEFAGYQTGACEQPESVGYALRLLVSAAPVALILIGLLFLWCYPITELKRNETRTKLAEIRERNRSSIANMSLIPSSRASIAALNTVAGSMECVGEEKMPPVVKFSLGDPNDGRESLVELKY</sequence>
<reference evidence="4" key="1">
    <citation type="submission" date="2025-08" db="UniProtKB">
        <authorList>
            <consortium name="RefSeq"/>
        </authorList>
    </citation>
    <scope>IDENTIFICATION</scope>
    <source>
        <tissue evidence="4">Testes</tissue>
    </source>
</reference>
<feature type="transmembrane region" description="Helical" evidence="2">
    <location>
        <begin position="393"/>
        <end position="419"/>
    </location>
</feature>
<feature type="transmembrane region" description="Helical" evidence="2">
    <location>
        <begin position="344"/>
        <end position="362"/>
    </location>
</feature>
<accession>A0ABM0MJN1</accession>
<dbReference type="Proteomes" id="UP000694865">
    <property type="component" value="Unplaced"/>
</dbReference>
<dbReference type="InterPro" id="IPR039672">
    <property type="entry name" value="MFS_2"/>
</dbReference>
<feature type="transmembrane region" description="Helical" evidence="2">
    <location>
        <begin position="484"/>
        <end position="504"/>
    </location>
</feature>
<dbReference type="PANTHER" id="PTHR11328">
    <property type="entry name" value="MAJOR FACILITATOR SUPERFAMILY DOMAIN-CONTAINING PROTEIN"/>
    <property type="match status" value="1"/>
</dbReference>
<gene>
    <name evidence="4" type="primary">LOC102803460</name>
</gene>
<feature type="transmembrane region" description="Helical" evidence="2">
    <location>
        <begin position="102"/>
        <end position="120"/>
    </location>
</feature>
<dbReference type="PANTHER" id="PTHR11328:SF24">
    <property type="entry name" value="MAJOR FACILITATOR SUPERFAMILY (MFS) PROFILE DOMAIN-CONTAINING PROTEIN"/>
    <property type="match status" value="1"/>
</dbReference>
<organism evidence="3 4">
    <name type="scientific">Saccoglossus kowalevskii</name>
    <name type="common">Acorn worm</name>
    <dbReference type="NCBI Taxonomy" id="10224"/>
    <lineage>
        <taxon>Eukaryota</taxon>
        <taxon>Metazoa</taxon>
        <taxon>Hemichordata</taxon>
        <taxon>Enteropneusta</taxon>
        <taxon>Harrimaniidae</taxon>
        <taxon>Saccoglossus</taxon>
    </lineage>
</organism>
<dbReference type="InterPro" id="IPR036259">
    <property type="entry name" value="MFS_trans_sf"/>
</dbReference>